<protein>
    <submittedName>
        <fullName evidence="1">Uncharacterized protein</fullName>
    </submittedName>
</protein>
<evidence type="ECO:0000313" key="1">
    <source>
        <dbReference type="EMBL" id="TKR64699.1"/>
    </source>
</evidence>
<reference evidence="1 2" key="2">
    <citation type="journal article" date="2019" name="G3 (Bethesda)">
        <title>Hybrid Assembly of the Genome of the Entomopathogenic Nematode Steinernema carpocapsae Identifies the X-Chromosome.</title>
        <authorList>
            <person name="Serra L."/>
            <person name="Macchietto M."/>
            <person name="Macias-Munoz A."/>
            <person name="McGill C.J."/>
            <person name="Rodriguez I.M."/>
            <person name="Rodriguez B."/>
            <person name="Murad R."/>
            <person name="Mortazavi A."/>
        </authorList>
    </citation>
    <scope>NUCLEOTIDE SEQUENCE [LARGE SCALE GENOMIC DNA]</scope>
    <source>
        <strain evidence="1 2">ALL</strain>
    </source>
</reference>
<accession>A0A4U5M727</accession>
<reference evidence="1 2" key="1">
    <citation type="journal article" date="2015" name="Genome Biol.">
        <title>Comparative genomics of Steinernema reveals deeply conserved gene regulatory networks.</title>
        <authorList>
            <person name="Dillman A.R."/>
            <person name="Macchietto M."/>
            <person name="Porter C.F."/>
            <person name="Rogers A."/>
            <person name="Williams B."/>
            <person name="Antoshechkin I."/>
            <person name="Lee M.M."/>
            <person name="Goodwin Z."/>
            <person name="Lu X."/>
            <person name="Lewis E.E."/>
            <person name="Goodrich-Blair H."/>
            <person name="Stock S.P."/>
            <person name="Adams B.J."/>
            <person name="Sternberg P.W."/>
            <person name="Mortazavi A."/>
        </authorList>
    </citation>
    <scope>NUCLEOTIDE SEQUENCE [LARGE SCALE GENOMIC DNA]</scope>
    <source>
        <strain evidence="1 2">ALL</strain>
    </source>
</reference>
<dbReference type="AlphaFoldDB" id="A0A4U5M727"/>
<organism evidence="1 2">
    <name type="scientific">Steinernema carpocapsae</name>
    <name type="common">Entomopathogenic nematode</name>
    <dbReference type="NCBI Taxonomy" id="34508"/>
    <lineage>
        <taxon>Eukaryota</taxon>
        <taxon>Metazoa</taxon>
        <taxon>Ecdysozoa</taxon>
        <taxon>Nematoda</taxon>
        <taxon>Chromadorea</taxon>
        <taxon>Rhabditida</taxon>
        <taxon>Tylenchina</taxon>
        <taxon>Panagrolaimomorpha</taxon>
        <taxon>Strongyloidoidea</taxon>
        <taxon>Steinernematidae</taxon>
        <taxon>Steinernema</taxon>
    </lineage>
</organism>
<sequence length="135" mass="15802">MVQKGVFKCALVGRSGTLCHVVIEENSRKPSQTPSFPSEFIRRRDLFWSLCWLFRHTVLLDVVVVPVIRILRFCLLSELIAKLHKRHSDWRLQQRCIFRSFQMKLSRHFPHCTTSLSSTSLIQAPVTLNLLMHPF</sequence>
<comment type="caution">
    <text evidence="1">The sequence shown here is derived from an EMBL/GenBank/DDBJ whole genome shotgun (WGS) entry which is preliminary data.</text>
</comment>
<gene>
    <name evidence="1" type="ORF">L596_025189</name>
</gene>
<dbReference type="EMBL" id="AZBU02000009">
    <property type="protein sequence ID" value="TKR64699.1"/>
    <property type="molecule type" value="Genomic_DNA"/>
</dbReference>
<name>A0A4U5M727_STECR</name>
<keyword evidence="2" id="KW-1185">Reference proteome</keyword>
<dbReference type="Proteomes" id="UP000298663">
    <property type="component" value="Unassembled WGS sequence"/>
</dbReference>
<proteinExistence type="predicted"/>
<evidence type="ECO:0000313" key="2">
    <source>
        <dbReference type="Proteomes" id="UP000298663"/>
    </source>
</evidence>